<gene>
    <name evidence="2" type="ORF">DPMN_113342</name>
</gene>
<organism evidence="2 3">
    <name type="scientific">Dreissena polymorpha</name>
    <name type="common">Zebra mussel</name>
    <name type="synonym">Mytilus polymorpha</name>
    <dbReference type="NCBI Taxonomy" id="45954"/>
    <lineage>
        <taxon>Eukaryota</taxon>
        <taxon>Metazoa</taxon>
        <taxon>Spiralia</taxon>
        <taxon>Lophotrochozoa</taxon>
        <taxon>Mollusca</taxon>
        <taxon>Bivalvia</taxon>
        <taxon>Autobranchia</taxon>
        <taxon>Heteroconchia</taxon>
        <taxon>Euheterodonta</taxon>
        <taxon>Imparidentia</taxon>
        <taxon>Neoheterodontei</taxon>
        <taxon>Myida</taxon>
        <taxon>Dreissenoidea</taxon>
        <taxon>Dreissenidae</taxon>
        <taxon>Dreissena</taxon>
    </lineage>
</organism>
<evidence type="ECO:0000313" key="3">
    <source>
        <dbReference type="Proteomes" id="UP000828390"/>
    </source>
</evidence>
<dbReference type="EMBL" id="JAIWYP010000004">
    <property type="protein sequence ID" value="KAH3839902.1"/>
    <property type="molecule type" value="Genomic_DNA"/>
</dbReference>
<comment type="caution">
    <text evidence="2">The sequence shown here is derived from an EMBL/GenBank/DDBJ whole genome shotgun (WGS) entry which is preliminary data.</text>
</comment>
<dbReference type="AlphaFoldDB" id="A0A9D4KHA8"/>
<feature type="region of interest" description="Disordered" evidence="1">
    <location>
        <begin position="1"/>
        <end position="44"/>
    </location>
</feature>
<keyword evidence="3" id="KW-1185">Reference proteome</keyword>
<reference evidence="2" key="1">
    <citation type="journal article" date="2019" name="bioRxiv">
        <title>The Genome of the Zebra Mussel, Dreissena polymorpha: A Resource for Invasive Species Research.</title>
        <authorList>
            <person name="McCartney M.A."/>
            <person name="Auch B."/>
            <person name="Kono T."/>
            <person name="Mallez S."/>
            <person name="Zhang Y."/>
            <person name="Obille A."/>
            <person name="Becker A."/>
            <person name="Abrahante J.E."/>
            <person name="Garbe J."/>
            <person name="Badalamenti J.P."/>
            <person name="Herman A."/>
            <person name="Mangelson H."/>
            <person name="Liachko I."/>
            <person name="Sullivan S."/>
            <person name="Sone E.D."/>
            <person name="Koren S."/>
            <person name="Silverstein K.A.T."/>
            <person name="Beckman K.B."/>
            <person name="Gohl D.M."/>
        </authorList>
    </citation>
    <scope>NUCLEOTIDE SEQUENCE</scope>
    <source>
        <strain evidence="2">Duluth1</strain>
        <tissue evidence="2">Whole animal</tissue>
    </source>
</reference>
<evidence type="ECO:0000313" key="2">
    <source>
        <dbReference type="EMBL" id="KAH3839902.1"/>
    </source>
</evidence>
<sequence>MATKTKRTISLLSNPEQGSEQRNNRMLSDSNGEFNTTVESVAGNDNVDNVVLDTNTLLAISQSVHESSQKSLAVEMKKNGRVNNIRCC</sequence>
<feature type="compositionally biased region" description="Polar residues" evidence="1">
    <location>
        <begin position="8"/>
        <end position="39"/>
    </location>
</feature>
<evidence type="ECO:0000256" key="1">
    <source>
        <dbReference type="SAM" id="MobiDB-lite"/>
    </source>
</evidence>
<reference evidence="2" key="2">
    <citation type="submission" date="2020-11" db="EMBL/GenBank/DDBJ databases">
        <authorList>
            <person name="McCartney M.A."/>
            <person name="Auch B."/>
            <person name="Kono T."/>
            <person name="Mallez S."/>
            <person name="Becker A."/>
            <person name="Gohl D.M."/>
            <person name="Silverstein K.A.T."/>
            <person name="Koren S."/>
            <person name="Bechman K.B."/>
            <person name="Herman A."/>
            <person name="Abrahante J.E."/>
            <person name="Garbe J."/>
        </authorList>
    </citation>
    <scope>NUCLEOTIDE SEQUENCE</scope>
    <source>
        <strain evidence="2">Duluth1</strain>
        <tissue evidence="2">Whole animal</tissue>
    </source>
</reference>
<dbReference type="Proteomes" id="UP000828390">
    <property type="component" value="Unassembled WGS sequence"/>
</dbReference>
<protein>
    <submittedName>
        <fullName evidence="2">Uncharacterized protein</fullName>
    </submittedName>
</protein>
<accession>A0A9D4KHA8</accession>
<name>A0A9D4KHA8_DREPO</name>
<proteinExistence type="predicted"/>